<evidence type="ECO:0000313" key="2">
    <source>
        <dbReference type="EMBL" id="GIY12940.1"/>
    </source>
</evidence>
<accession>A0AAV4QUN0</accession>
<sequence length="176" mass="20090">METDKTDKAEEKSTHPKTKTIEIDCSVCSSLLTRFMLPKPLFTGIFPMKEIFVLEQPAVGRRKETETDGTDKEEEEKSTLPETKRKEIDCSVCSSSFLTRLMLQKPLFTDIFLTLKCLRILFIFLFGTNEIQIEGSDFSCLRLFVSAGGKIVSFRLKWNDVSKFAIHFSCFGFSSL</sequence>
<gene>
    <name evidence="2" type="ORF">CDAR_3441</name>
</gene>
<organism evidence="2 3">
    <name type="scientific">Caerostris darwini</name>
    <dbReference type="NCBI Taxonomy" id="1538125"/>
    <lineage>
        <taxon>Eukaryota</taxon>
        <taxon>Metazoa</taxon>
        <taxon>Ecdysozoa</taxon>
        <taxon>Arthropoda</taxon>
        <taxon>Chelicerata</taxon>
        <taxon>Arachnida</taxon>
        <taxon>Araneae</taxon>
        <taxon>Araneomorphae</taxon>
        <taxon>Entelegynae</taxon>
        <taxon>Araneoidea</taxon>
        <taxon>Araneidae</taxon>
        <taxon>Caerostris</taxon>
    </lineage>
</organism>
<dbReference type="EMBL" id="BPLQ01005149">
    <property type="protein sequence ID" value="GIY12940.1"/>
    <property type="molecule type" value="Genomic_DNA"/>
</dbReference>
<dbReference type="Proteomes" id="UP001054837">
    <property type="component" value="Unassembled WGS sequence"/>
</dbReference>
<evidence type="ECO:0000256" key="1">
    <source>
        <dbReference type="SAM" id="MobiDB-lite"/>
    </source>
</evidence>
<comment type="caution">
    <text evidence="2">The sequence shown here is derived from an EMBL/GenBank/DDBJ whole genome shotgun (WGS) entry which is preliminary data.</text>
</comment>
<feature type="region of interest" description="Disordered" evidence="1">
    <location>
        <begin position="62"/>
        <end position="82"/>
    </location>
</feature>
<protein>
    <submittedName>
        <fullName evidence="2">Uncharacterized protein</fullName>
    </submittedName>
</protein>
<proteinExistence type="predicted"/>
<name>A0AAV4QUN0_9ARAC</name>
<reference evidence="2 3" key="1">
    <citation type="submission" date="2021-06" db="EMBL/GenBank/DDBJ databases">
        <title>Caerostris darwini draft genome.</title>
        <authorList>
            <person name="Kono N."/>
            <person name="Arakawa K."/>
        </authorList>
    </citation>
    <scope>NUCLEOTIDE SEQUENCE [LARGE SCALE GENOMIC DNA]</scope>
</reference>
<dbReference type="AlphaFoldDB" id="A0AAV4QUN0"/>
<evidence type="ECO:0000313" key="3">
    <source>
        <dbReference type="Proteomes" id="UP001054837"/>
    </source>
</evidence>
<keyword evidence="3" id="KW-1185">Reference proteome</keyword>